<sequence length="140" mass="16176">MKKQLKIILSILLCLIVLLSIIISFHYINNKNNENWENDRNQLEAIFISYGYGVTIKNFPKSRSEDLPSADDIYVANLSDSDEIFLLHYKTSKKAKSKINDIDDSNHSILIQNSIVVYRGNDEVIKSIIDNFPNYIKIDH</sequence>
<keyword evidence="1" id="KW-0472">Membrane</keyword>
<dbReference type="AlphaFoldDB" id="A0A6N7Y081"/>
<dbReference type="EMBL" id="VUNQ01000057">
    <property type="protein sequence ID" value="MSU03153.1"/>
    <property type="molecule type" value="Genomic_DNA"/>
</dbReference>
<keyword evidence="1" id="KW-1133">Transmembrane helix</keyword>
<keyword evidence="1" id="KW-0812">Transmembrane</keyword>
<accession>A0A6N7Y081</accession>
<dbReference type="RefSeq" id="WP_154442666.1">
    <property type="nucleotide sequence ID" value="NZ_VUNQ01000057.1"/>
</dbReference>
<proteinExistence type="predicted"/>
<gene>
    <name evidence="2" type="ORF">FYJ83_16960</name>
</gene>
<evidence type="ECO:0000313" key="2">
    <source>
        <dbReference type="EMBL" id="MSU03153.1"/>
    </source>
</evidence>
<dbReference type="Proteomes" id="UP000469523">
    <property type="component" value="Unassembled WGS sequence"/>
</dbReference>
<reference evidence="2 3" key="1">
    <citation type="submission" date="2019-09" db="EMBL/GenBank/DDBJ databases">
        <title>In-depth cultivation of the pig gut microbiome towards novel bacterial diversity and tailored functional studies.</title>
        <authorList>
            <person name="Wylensek D."/>
            <person name="Hitch T.C.A."/>
            <person name="Clavel T."/>
        </authorList>
    </citation>
    <scope>NUCLEOTIDE SEQUENCE [LARGE SCALE GENOMIC DNA]</scope>
    <source>
        <strain evidence="2 3">WCA3-693-APC-4?</strain>
    </source>
</reference>
<evidence type="ECO:0000313" key="3">
    <source>
        <dbReference type="Proteomes" id="UP000469523"/>
    </source>
</evidence>
<evidence type="ECO:0000256" key="1">
    <source>
        <dbReference type="SAM" id="Phobius"/>
    </source>
</evidence>
<feature type="transmembrane region" description="Helical" evidence="1">
    <location>
        <begin position="7"/>
        <end position="28"/>
    </location>
</feature>
<organism evidence="2 3">
    <name type="scientific">Tissierella pigra</name>
    <dbReference type="NCBI Taxonomy" id="2607614"/>
    <lineage>
        <taxon>Bacteria</taxon>
        <taxon>Bacillati</taxon>
        <taxon>Bacillota</taxon>
        <taxon>Tissierellia</taxon>
        <taxon>Tissierellales</taxon>
        <taxon>Tissierellaceae</taxon>
        <taxon>Tissierella</taxon>
    </lineage>
</organism>
<keyword evidence="3" id="KW-1185">Reference proteome</keyword>
<name>A0A6N7Y081_9FIRM</name>
<protein>
    <submittedName>
        <fullName evidence="2">Uncharacterized protein</fullName>
    </submittedName>
</protein>
<comment type="caution">
    <text evidence="2">The sequence shown here is derived from an EMBL/GenBank/DDBJ whole genome shotgun (WGS) entry which is preliminary data.</text>
</comment>